<dbReference type="InterPro" id="IPR003448">
    <property type="entry name" value="Mopterin_biosynth_MoaE"/>
</dbReference>
<name>A0A1L7CWX6_9CORY</name>
<dbReference type="AlphaFoldDB" id="A0A1L7CWX6"/>
<accession>A0A1L7CWX6</accession>
<dbReference type="Pfam" id="PF02391">
    <property type="entry name" value="MoaE"/>
    <property type="match status" value="1"/>
</dbReference>
<gene>
    <name evidence="1" type="ORF">CSPHI_04235</name>
</gene>
<dbReference type="Proteomes" id="UP000185469">
    <property type="component" value="Chromosome"/>
</dbReference>
<evidence type="ECO:0000313" key="2">
    <source>
        <dbReference type="Proteomes" id="UP000185469"/>
    </source>
</evidence>
<dbReference type="KEGG" id="csph:CSPHI_04235"/>
<evidence type="ECO:0000313" key="1">
    <source>
        <dbReference type="EMBL" id="APT90385.1"/>
    </source>
</evidence>
<dbReference type="STRING" id="1437874.CSPHI_04235"/>
<organism evidence="1 2">
    <name type="scientific">Corynebacterium sphenisci DSM 44792</name>
    <dbReference type="NCBI Taxonomy" id="1437874"/>
    <lineage>
        <taxon>Bacteria</taxon>
        <taxon>Bacillati</taxon>
        <taxon>Actinomycetota</taxon>
        <taxon>Actinomycetes</taxon>
        <taxon>Mycobacteriales</taxon>
        <taxon>Corynebacteriaceae</taxon>
        <taxon>Corynebacterium</taxon>
    </lineage>
</organism>
<reference evidence="1 2" key="1">
    <citation type="submission" date="2014-08" db="EMBL/GenBank/DDBJ databases">
        <title>Complete genome sequence of Corynebacterium sphenisci CECT 5990(T) (=DSM 44792(T)), isolated from healthy wild penguins.</title>
        <authorList>
            <person name="Ruckert C."/>
            <person name="Albersmeier A."/>
            <person name="Winkler A."/>
            <person name="Kalinowski J."/>
        </authorList>
    </citation>
    <scope>NUCLEOTIDE SEQUENCE [LARGE SCALE GENOMIC DNA]</scope>
    <source>
        <strain evidence="1 2">DSM 44792</strain>
    </source>
</reference>
<dbReference type="PANTHER" id="PTHR23404">
    <property type="entry name" value="MOLYBDOPTERIN SYNTHASE RELATED"/>
    <property type="match status" value="1"/>
</dbReference>
<dbReference type="GO" id="GO:0006777">
    <property type="term" value="P:Mo-molybdopterin cofactor biosynthetic process"/>
    <property type="evidence" value="ECO:0007669"/>
    <property type="project" value="InterPro"/>
</dbReference>
<dbReference type="EMBL" id="CP009248">
    <property type="protein sequence ID" value="APT90385.1"/>
    <property type="molecule type" value="Genomic_DNA"/>
</dbReference>
<dbReference type="Gene3D" id="3.90.1170.40">
    <property type="entry name" value="Molybdopterin biosynthesis MoaE subunit"/>
    <property type="match status" value="1"/>
</dbReference>
<sequence length="154" mass="15895">MSVEDPAHVAEQTGMVLGARVTAAALEPLAAGARAATATAAMGAVVVFEGTVRDHDGGRRVAALSYTAHPEAEAMLAAVAAEVCRRHPETRIWAAHRVGPLAIGELAFLVVVAAAHRAAAFAACADLVDAVKAGVPIWKEQRLDDGTVQWVGVE</sequence>
<protein>
    <submittedName>
        <fullName evidence="1">Molybdopterin converting factor</fullName>
    </submittedName>
</protein>
<proteinExistence type="predicted"/>
<dbReference type="InterPro" id="IPR036563">
    <property type="entry name" value="MoaE_sf"/>
</dbReference>
<dbReference type="SUPFAM" id="SSF54690">
    <property type="entry name" value="Molybdopterin synthase subunit MoaE"/>
    <property type="match status" value="1"/>
</dbReference>
<keyword evidence="2" id="KW-1185">Reference proteome</keyword>
<dbReference type="RefSeq" id="WP_075691629.1">
    <property type="nucleotide sequence ID" value="NZ_CP009248.1"/>
</dbReference>